<reference evidence="1" key="1">
    <citation type="journal article" date="2015" name="Proc. Natl. Acad. Sci. U.S.A.">
        <title>Networks of energetic and metabolic interactions define dynamics in microbial communities.</title>
        <authorList>
            <person name="Embree M."/>
            <person name="Liu J.K."/>
            <person name="Al-Bassam M.M."/>
            <person name="Zengler K."/>
        </authorList>
    </citation>
    <scope>NUCLEOTIDE SEQUENCE</scope>
</reference>
<dbReference type="AlphaFoldDB" id="A0A0W8F1L3"/>
<proteinExistence type="predicted"/>
<accession>A0A0W8F1L3</accession>
<dbReference type="EMBL" id="LNQE01001619">
    <property type="protein sequence ID" value="KUG14788.1"/>
    <property type="molecule type" value="Genomic_DNA"/>
</dbReference>
<organism evidence="1">
    <name type="scientific">hydrocarbon metagenome</name>
    <dbReference type="NCBI Taxonomy" id="938273"/>
    <lineage>
        <taxon>unclassified sequences</taxon>
        <taxon>metagenomes</taxon>
        <taxon>ecological metagenomes</taxon>
    </lineage>
</organism>
<comment type="caution">
    <text evidence="1">The sequence shown here is derived from an EMBL/GenBank/DDBJ whole genome shotgun (WGS) entry which is preliminary data.</text>
</comment>
<protein>
    <submittedName>
        <fullName evidence="1">Uncharacterized protein</fullName>
    </submittedName>
</protein>
<sequence>MLNQEYGGARVIANLGDTRHDPKIRTFPERCRYKEDETGKSKGMERT</sequence>
<name>A0A0W8F1L3_9ZZZZ</name>
<evidence type="ECO:0000313" key="1">
    <source>
        <dbReference type="EMBL" id="KUG14788.1"/>
    </source>
</evidence>
<gene>
    <name evidence="1" type="ORF">ASZ90_015551</name>
</gene>